<feature type="non-terminal residue" evidence="3">
    <location>
        <position position="116"/>
    </location>
</feature>
<dbReference type="PROSITE" id="PS50031">
    <property type="entry name" value="EH"/>
    <property type="match status" value="1"/>
</dbReference>
<dbReference type="SUPFAM" id="SSF47473">
    <property type="entry name" value="EF-hand"/>
    <property type="match status" value="1"/>
</dbReference>
<dbReference type="InterPro" id="IPR011992">
    <property type="entry name" value="EF-hand-dom_pair"/>
</dbReference>
<dbReference type="GO" id="GO:0016197">
    <property type="term" value="P:endosomal transport"/>
    <property type="evidence" value="ECO:0007669"/>
    <property type="project" value="TreeGrafter"/>
</dbReference>
<dbReference type="Gene3D" id="1.10.238.10">
    <property type="entry name" value="EF-hand"/>
    <property type="match status" value="2"/>
</dbReference>
<dbReference type="GO" id="GO:0005737">
    <property type="term" value="C:cytoplasm"/>
    <property type="evidence" value="ECO:0007669"/>
    <property type="project" value="TreeGrafter"/>
</dbReference>
<reference evidence="3" key="1">
    <citation type="journal article" date="2020" name="Fungal Divers.">
        <title>Resolving the Mortierellaceae phylogeny through synthesis of multi-gene phylogenetics and phylogenomics.</title>
        <authorList>
            <person name="Vandepol N."/>
            <person name="Liber J."/>
            <person name="Desiro A."/>
            <person name="Na H."/>
            <person name="Kennedy M."/>
            <person name="Barry K."/>
            <person name="Grigoriev I.V."/>
            <person name="Miller A.N."/>
            <person name="O'Donnell K."/>
            <person name="Stajich J.E."/>
            <person name="Bonito G."/>
        </authorList>
    </citation>
    <scope>NUCLEOTIDE SEQUENCE</scope>
    <source>
        <strain evidence="3">MES-2147</strain>
    </source>
</reference>
<dbReference type="AlphaFoldDB" id="A0A9P6MCB2"/>
<feature type="domain" description="EH" evidence="2">
    <location>
        <begin position="76"/>
        <end position="116"/>
    </location>
</feature>
<feature type="non-terminal residue" evidence="3">
    <location>
        <position position="1"/>
    </location>
</feature>
<proteinExistence type="predicted"/>
<keyword evidence="4" id="KW-1185">Reference proteome</keyword>
<dbReference type="GO" id="GO:0006897">
    <property type="term" value="P:endocytosis"/>
    <property type="evidence" value="ECO:0007669"/>
    <property type="project" value="TreeGrafter"/>
</dbReference>
<organism evidence="3 4">
    <name type="scientific">Modicella reniformis</name>
    <dbReference type="NCBI Taxonomy" id="1440133"/>
    <lineage>
        <taxon>Eukaryota</taxon>
        <taxon>Fungi</taxon>
        <taxon>Fungi incertae sedis</taxon>
        <taxon>Mucoromycota</taxon>
        <taxon>Mortierellomycotina</taxon>
        <taxon>Mortierellomycetes</taxon>
        <taxon>Mortierellales</taxon>
        <taxon>Mortierellaceae</taxon>
        <taxon>Modicella</taxon>
    </lineage>
</organism>
<name>A0A9P6MCB2_9FUNG</name>
<dbReference type="GO" id="GO:0005886">
    <property type="term" value="C:plasma membrane"/>
    <property type="evidence" value="ECO:0007669"/>
    <property type="project" value="TreeGrafter"/>
</dbReference>
<feature type="region of interest" description="Disordered" evidence="1">
    <location>
        <begin position="25"/>
        <end position="75"/>
    </location>
</feature>
<evidence type="ECO:0000313" key="3">
    <source>
        <dbReference type="EMBL" id="KAF9991639.1"/>
    </source>
</evidence>
<evidence type="ECO:0000313" key="4">
    <source>
        <dbReference type="Proteomes" id="UP000749646"/>
    </source>
</evidence>
<dbReference type="OrthoDB" id="524326at2759"/>
<dbReference type="PANTHER" id="PTHR11216:SF170">
    <property type="entry name" value="DYNAMIN ASSOCIATED PROTEIN 160, ISOFORM D"/>
    <property type="match status" value="1"/>
</dbReference>
<dbReference type="InterPro" id="IPR000261">
    <property type="entry name" value="EH_dom"/>
</dbReference>
<sequence>DADNKGVLGQQGFSIAVKLIAHAQNGKSPSPALITTDAPLPHFEGIIPPKTGDSPAIASPIAAQNSGSDPPLTNEDKAKYGSMFLACGPVNGLLDGEKAREVFMKSKLSVEMLSQI</sequence>
<dbReference type="Proteomes" id="UP000749646">
    <property type="component" value="Unassembled WGS sequence"/>
</dbReference>
<dbReference type="PANTHER" id="PTHR11216">
    <property type="entry name" value="EH DOMAIN"/>
    <property type="match status" value="1"/>
</dbReference>
<evidence type="ECO:0000256" key="1">
    <source>
        <dbReference type="SAM" id="MobiDB-lite"/>
    </source>
</evidence>
<dbReference type="EMBL" id="JAAAHW010002624">
    <property type="protein sequence ID" value="KAF9991639.1"/>
    <property type="molecule type" value="Genomic_DNA"/>
</dbReference>
<comment type="caution">
    <text evidence="3">The sequence shown here is derived from an EMBL/GenBank/DDBJ whole genome shotgun (WGS) entry which is preliminary data.</text>
</comment>
<evidence type="ECO:0000259" key="2">
    <source>
        <dbReference type="PROSITE" id="PS50031"/>
    </source>
</evidence>
<accession>A0A9P6MCB2</accession>
<gene>
    <name evidence="3" type="ORF">BGZ65_000308</name>
</gene>
<protein>
    <recommendedName>
        <fullName evidence="2">EH domain-containing protein</fullName>
    </recommendedName>
</protein>